<evidence type="ECO:0000313" key="1">
    <source>
        <dbReference type="EMBL" id="QXN68948.1"/>
    </source>
</evidence>
<dbReference type="EMBL" id="MW748998">
    <property type="protein sequence ID" value="QXN68948.1"/>
    <property type="molecule type" value="Genomic_DNA"/>
</dbReference>
<reference evidence="1 2" key="1">
    <citation type="submission" date="2021-03" db="EMBL/GenBank/DDBJ databases">
        <authorList>
            <person name="Thompson D.W."/>
            <person name="Brown H.M.F."/>
            <person name="Thompson S.D."/>
            <person name="Grose J.H."/>
        </authorList>
    </citation>
    <scope>NUCLEOTIDE SEQUENCE [LARGE SCALE GENOMIC DNA]</scope>
</reference>
<gene>
    <name evidence="1" type="ORF">SOPHIAROSE_174</name>
</gene>
<accession>A0AAE7SE97</accession>
<protein>
    <submittedName>
        <fullName evidence="1">Uncharacterized protein</fullName>
    </submittedName>
</protein>
<proteinExistence type="predicted"/>
<dbReference type="Proteomes" id="UP000827377">
    <property type="component" value="Segment"/>
</dbReference>
<dbReference type="Pfam" id="PF23907">
    <property type="entry name" value="DUF7249"/>
    <property type="match status" value="1"/>
</dbReference>
<evidence type="ECO:0000313" key="2">
    <source>
        <dbReference type="Proteomes" id="UP000827377"/>
    </source>
</evidence>
<dbReference type="InterPro" id="IPR055673">
    <property type="entry name" value="DUF7249"/>
</dbReference>
<keyword evidence="2" id="KW-1185">Reference proteome</keyword>
<sequence>MTTAILQSIIHKAVEWSATWNKEEVNIMKSNKGYNGYKNKTHWNVSLWINNDESLYRLAQGFINANANRNDAARDMMLFLELTGQDKTPDGFKYSTTAIRAAMVGMKH</sequence>
<organism evidence="1 2">
    <name type="scientific">Escherichia phage vB_EcoM_SophiaRose</name>
    <dbReference type="NCBI Taxonomy" id="2836106"/>
    <lineage>
        <taxon>Viruses</taxon>
        <taxon>Duplodnaviria</taxon>
        <taxon>Heunggongvirae</taxon>
        <taxon>Uroviricota</taxon>
        <taxon>Caudoviricetes</taxon>
        <taxon>Vequintavirinae</taxon>
        <taxon>Vequintavirus</taxon>
        <taxon>Vequintavirus sophiarose</taxon>
    </lineage>
</organism>
<name>A0AAE7SE97_9CAUD</name>